<protein>
    <submittedName>
        <fullName evidence="5">Biotin-dependent carboxyltransferase family protein</fullName>
    </submittedName>
</protein>
<evidence type="ECO:0000256" key="2">
    <source>
        <dbReference type="ARBA" id="ARBA00022801"/>
    </source>
</evidence>
<evidence type="ECO:0000313" key="6">
    <source>
        <dbReference type="Proteomes" id="UP001287282"/>
    </source>
</evidence>
<keyword evidence="6" id="KW-1185">Reference proteome</keyword>
<gene>
    <name evidence="5" type="ORF">RYX56_15365</name>
</gene>
<dbReference type="EMBL" id="JAWJBA010000005">
    <property type="protein sequence ID" value="MDV2685744.1"/>
    <property type="molecule type" value="Genomic_DNA"/>
</dbReference>
<dbReference type="SUPFAM" id="SSF50891">
    <property type="entry name" value="Cyclophilin-like"/>
    <property type="match status" value="1"/>
</dbReference>
<reference evidence="5 6" key="1">
    <citation type="submission" date="2023-10" db="EMBL/GenBank/DDBJ databases">
        <title>Screening of Alkalihalobacillus lindianensis BZ-TG-R113 and Its Alleviation of Salt Stress on Rapeseed Growth.</title>
        <authorList>
            <person name="Zhao B."/>
            <person name="Guo T."/>
        </authorList>
    </citation>
    <scope>NUCLEOTIDE SEQUENCE [LARGE SCALE GENOMIC DNA]</scope>
    <source>
        <strain evidence="5 6">BZ-TG-R113</strain>
    </source>
</reference>
<name>A0ABU3XCZ0_9BACI</name>
<evidence type="ECO:0000256" key="3">
    <source>
        <dbReference type="ARBA" id="ARBA00022840"/>
    </source>
</evidence>
<evidence type="ECO:0000259" key="4">
    <source>
        <dbReference type="SMART" id="SM00797"/>
    </source>
</evidence>
<dbReference type="NCBIfam" id="TIGR00724">
    <property type="entry name" value="urea_amlyse_rel"/>
    <property type="match status" value="1"/>
</dbReference>
<keyword evidence="2" id="KW-0378">Hydrolase</keyword>
<proteinExistence type="predicted"/>
<dbReference type="Proteomes" id="UP001287282">
    <property type="component" value="Unassembled WGS sequence"/>
</dbReference>
<dbReference type="PANTHER" id="PTHR43309">
    <property type="entry name" value="5-OXOPROLINASE SUBUNIT C"/>
    <property type="match status" value="1"/>
</dbReference>
<dbReference type="RefSeq" id="WP_317122934.1">
    <property type="nucleotide sequence ID" value="NZ_JAWJBA010000005.1"/>
</dbReference>
<keyword evidence="3" id="KW-0067">ATP-binding</keyword>
<keyword evidence="1" id="KW-0547">Nucleotide-binding</keyword>
<organism evidence="5 6">
    <name type="scientific">Alkalihalophilus lindianensis</name>
    <dbReference type="NCBI Taxonomy" id="1630542"/>
    <lineage>
        <taxon>Bacteria</taxon>
        <taxon>Bacillati</taxon>
        <taxon>Bacillota</taxon>
        <taxon>Bacilli</taxon>
        <taxon>Bacillales</taxon>
        <taxon>Bacillaceae</taxon>
        <taxon>Alkalihalophilus</taxon>
    </lineage>
</organism>
<sequence length="337" mass="37142">MSIKVLRPGLLTTIQDLGRVGYQKYGVIVSGAMDAYALRMANLLVGNSETMAALEITMAGPTLEVQQDTLLAVTGGQLSPSIGNYQLPSWRPVFVKKGSVIRFGKCISGCRSYLAFAGGFNTEKVMGSQSTYLRAEIGGYKGRTLKEGDILSLNNQTSPLADHFTALFSRDTKKSFYAPAWRVRTSIQPQKKETVIRVLTGTHYTQFDSDSQEQFFTKTFTISPQSDRMGYRLRGPELKLDETFEVLSEAVALGTVQVPADGNPIILLADRQTTGGYPRMGQVINVDIPLLAQLKPGDTIAFKKISLMEAEELYIGLEKELNDVRVGMLVKRHEKTP</sequence>
<dbReference type="PANTHER" id="PTHR43309:SF5">
    <property type="entry name" value="5-OXOPROLINASE SUBUNIT C"/>
    <property type="match status" value="1"/>
</dbReference>
<dbReference type="InterPro" id="IPR029000">
    <property type="entry name" value="Cyclophilin-like_dom_sf"/>
</dbReference>
<feature type="domain" description="Carboxyltransferase" evidence="4">
    <location>
        <begin position="24"/>
        <end position="322"/>
    </location>
</feature>
<dbReference type="Pfam" id="PF02626">
    <property type="entry name" value="CT_A_B"/>
    <property type="match status" value="1"/>
</dbReference>
<dbReference type="InterPro" id="IPR003778">
    <property type="entry name" value="CT_A_B"/>
</dbReference>
<evidence type="ECO:0000313" key="5">
    <source>
        <dbReference type="EMBL" id="MDV2685744.1"/>
    </source>
</evidence>
<dbReference type="Gene3D" id="2.40.100.10">
    <property type="entry name" value="Cyclophilin-like"/>
    <property type="match status" value="1"/>
</dbReference>
<dbReference type="InterPro" id="IPR052708">
    <property type="entry name" value="PxpC"/>
</dbReference>
<evidence type="ECO:0000256" key="1">
    <source>
        <dbReference type="ARBA" id="ARBA00022741"/>
    </source>
</evidence>
<dbReference type="SMART" id="SM00797">
    <property type="entry name" value="AHS2"/>
    <property type="match status" value="1"/>
</dbReference>
<accession>A0ABU3XCZ0</accession>
<comment type="caution">
    <text evidence="5">The sequence shown here is derived from an EMBL/GenBank/DDBJ whole genome shotgun (WGS) entry which is preliminary data.</text>
</comment>